<organism evidence="7 8">
    <name type="scientific">Kibdelosporangium persicum</name>
    <dbReference type="NCBI Taxonomy" id="2698649"/>
    <lineage>
        <taxon>Bacteria</taxon>
        <taxon>Bacillati</taxon>
        <taxon>Actinomycetota</taxon>
        <taxon>Actinomycetes</taxon>
        <taxon>Pseudonocardiales</taxon>
        <taxon>Pseudonocardiaceae</taxon>
        <taxon>Kibdelosporangium</taxon>
    </lineage>
</organism>
<dbReference type="SUPFAM" id="SSF51971">
    <property type="entry name" value="Nucleotide-binding domain"/>
    <property type="match status" value="2"/>
</dbReference>
<dbReference type="InterPro" id="IPR009051">
    <property type="entry name" value="Helical_ferredxn"/>
</dbReference>
<dbReference type="InterPro" id="IPR006005">
    <property type="entry name" value="Glut_synth_ssu1"/>
</dbReference>
<evidence type="ECO:0000256" key="4">
    <source>
        <dbReference type="ARBA" id="ARBA00029440"/>
    </source>
</evidence>
<evidence type="ECO:0000313" key="7">
    <source>
        <dbReference type="EMBL" id="NRN63471.1"/>
    </source>
</evidence>
<comment type="pathway">
    <text evidence="4">Amino-acid biosynthesis.</text>
</comment>
<dbReference type="EMBL" id="JAAATY010000001">
    <property type="protein sequence ID" value="NRN63471.1"/>
    <property type="molecule type" value="Genomic_DNA"/>
</dbReference>
<dbReference type="NCBIfam" id="TIGR01317">
    <property type="entry name" value="GOGAT_sm_gam"/>
    <property type="match status" value="1"/>
</dbReference>
<keyword evidence="3" id="KW-0314">Glutamate biosynthesis</keyword>
<accession>A0ABX2EWP8</accession>
<dbReference type="PANTHER" id="PTHR43100">
    <property type="entry name" value="GLUTAMATE SYNTHASE [NADPH] SMALL CHAIN"/>
    <property type="match status" value="1"/>
</dbReference>
<keyword evidence="1" id="KW-0028">Amino-acid biosynthesis</keyword>
<dbReference type="Gene3D" id="3.50.50.60">
    <property type="entry name" value="FAD/NAD(P)-binding domain"/>
    <property type="match status" value="2"/>
</dbReference>
<dbReference type="Proteomes" id="UP000763557">
    <property type="component" value="Unassembled WGS sequence"/>
</dbReference>
<protein>
    <submittedName>
        <fullName evidence="7">NADH/NADPH-dependent glutamate synthase small subunit</fullName>
    </submittedName>
</protein>
<dbReference type="Gene3D" id="1.10.1060.10">
    <property type="entry name" value="Alpha-helical ferredoxin"/>
    <property type="match status" value="1"/>
</dbReference>
<dbReference type="Pfam" id="PF14691">
    <property type="entry name" value="Fer4_20"/>
    <property type="match status" value="1"/>
</dbReference>
<evidence type="ECO:0000256" key="1">
    <source>
        <dbReference type="ARBA" id="ARBA00022605"/>
    </source>
</evidence>
<keyword evidence="8" id="KW-1185">Reference proteome</keyword>
<feature type="domain" description="Dihydroprymidine dehydrogenase" evidence="6">
    <location>
        <begin position="36"/>
        <end position="141"/>
    </location>
</feature>
<dbReference type="PANTHER" id="PTHR43100:SF1">
    <property type="entry name" value="GLUTAMATE SYNTHASE [NADPH] SMALL CHAIN"/>
    <property type="match status" value="1"/>
</dbReference>
<dbReference type="InterPro" id="IPR036188">
    <property type="entry name" value="FAD/NAD-bd_sf"/>
</dbReference>
<name>A0ABX2EWP8_9PSEU</name>
<evidence type="ECO:0000313" key="8">
    <source>
        <dbReference type="Proteomes" id="UP000763557"/>
    </source>
</evidence>
<sequence length="503" mass="53967">MADPNGFLSFPRKDAPKRPIDERLGDWREVYQALTPSERDTQVRKQATRCMDCGIPFCHSGTAGCPLGNLIPEWNDLVRRGDWELASERLHATNNFPEFTGKLCPAPCETACVLAISPDSGGAVTIKRIEETISEVAWDNNTVAARVSTVSSGRKVAVVGSGPAGLAAAQQLTRAGHEVTVFERDDRLGGLLRYGIPEFKMEKKVLDRRLAQLRAEGTKFVTGCEVGGSGLSVEELRASFDAVVLAVGALRGRDAPDIPGRELKGVHLAMEHLVPANRQCEGDGPSSISAEGKHVLVIGGGDTGADCYGTATRQGALSVTQLDQYPKPPDVRDDERSPWPTWPVVLRTYPAHEEAGERRFAVAVERFVGDDEGNVRSVELRTVRVEKDPETGLRQVTPVSDEVETIPADLVLLAIGFEGVEHMPLLDGLGLRLTKRGTLSCGPDWQTTAPGVFVCGDAHRGASLVVWAIAEGRSVANAVDAYLTGASDLPAPVHPTALPLAVV</sequence>
<proteinExistence type="predicted"/>
<dbReference type="InterPro" id="IPR028261">
    <property type="entry name" value="DPD_II"/>
</dbReference>
<dbReference type="InterPro" id="IPR023753">
    <property type="entry name" value="FAD/NAD-binding_dom"/>
</dbReference>
<dbReference type="SUPFAM" id="SSF46548">
    <property type="entry name" value="alpha-helical ferredoxin"/>
    <property type="match status" value="1"/>
</dbReference>
<dbReference type="PRINTS" id="PR00419">
    <property type="entry name" value="ADXRDTASE"/>
</dbReference>
<evidence type="ECO:0000259" key="6">
    <source>
        <dbReference type="Pfam" id="PF14691"/>
    </source>
</evidence>
<comment type="caution">
    <text evidence="7">The sequence shown here is derived from an EMBL/GenBank/DDBJ whole genome shotgun (WGS) entry which is preliminary data.</text>
</comment>
<feature type="domain" description="FAD/NAD(P)-binding" evidence="5">
    <location>
        <begin position="155"/>
        <end position="472"/>
    </location>
</feature>
<evidence type="ECO:0000256" key="2">
    <source>
        <dbReference type="ARBA" id="ARBA00023002"/>
    </source>
</evidence>
<reference evidence="7 8" key="1">
    <citation type="submission" date="2020-01" db="EMBL/GenBank/DDBJ databases">
        <title>Kibdelosporangium persica a novel Actinomycetes from a hot desert in Iran.</title>
        <authorList>
            <person name="Safaei N."/>
            <person name="Zaburannyi N."/>
            <person name="Mueller R."/>
            <person name="Wink J."/>
        </authorList>
    </citation>
    <scope>NUCLEOTIDE SEQUENCE [LARGE SCALE GENOMIC DNA]</scope>
    <source>
        <strain evidence="7 8">4NS15</strain>
    </source>
</reference>
<evidence type="ECO:0000256" key="3">
    <source>
        <dbReference type="ARBA" id="ARBA00023164"/>
    </source>
</evidence>
<dbReference type="InterPro" id="IPR051394">
    <property type="entry name" value="Glutamate_Synthase"/>
</dbReference>
<dbReference type="Pfam" id="PF07992">
    <property type="entry name" value="Pyr_redox_2"/>
    <property type="match status" value="1"/>
</dbReference>
<keyword evidence="2" id="KW-0560">Oxidoreductase</keyword>
<evidence type="ECO:0000259" key="5">
    <source>
        <dbReference type="Pfam" id="PF07992"/>
    </source>
</evidence>
<gene>
    <name evidence="7" type="ORF">GC106_6720</name>
</gene>
<dbReference type="RefSeq" id="WP_173124205.1">
    <property type="nucleotide sequence ID" value="NZ_CBCSGW010000008.1"/>
</dbReference>